<dbReference type="PANTHER" id="PTHR12560">
    <property type="entry name" value="LONGEVITY ASSURANCE FACTOR 1 LAG1"/>
    <property type="match status" value="1"/>
</dbReference>
<feature type="region of interest" description="Disordered" evidence="7">
    <location>
        <begin position="416"/>
        <end position="482"/>
    </location>
</feature>
<dbReference type="AlphaFoldDB" id="N1QE24"/>
<evidence type="ECO:0000256" key="7">
    <source>
        <dbReference type="SAM" id="MobiDB-lite"/>
    </source>
</evidence>
<keyword evidence="3 6" id="KW-0812">Transmembrane</keyword>
<evidence type="ECO:0000256" key="8">
    <source>
        <dbReference type="SAM" id="Phobius"/>
    </source>
</evidence>
<dbReference type="SMART" id="SM00724">
    <property type="entry name" value="TLC"/>
    <property type="match status" value="1"/>
</dbReference>
<dbReference type="GO" id="GO:0046513">
    <property type="term" value="P:ceramide biosynthetic process"/>
    <property type="evidence" value="ECO:0007669"/>
    <property type="project" value="InterPro"/>
</dbReference>
<evidence type="ECO:0000256" key="2">
    <source>
        <dbReference type="ARBA" id="ARBA00009808"/>
    </source>
</evidence>
<dbReference type="STRING" id="692275.N1QE24"/>
<protein>
    <submittedName>
        <fullName evidence="10">LAG1-domain-containing protein</fullName>
    </submittedName>
</protein>
<evidence type="ECO:0000259" key="9">
    <source>
        <dbReference type="PROSITE" id="PS50922"/>
    </source>
</evidence>
<dbReference type="GO" id="GO:0016020">
    <property type="term" value="C:membrane"/>
    <property type="evidence" value="ECO:0007669"/>
    <property type="project" value="UniProtKB-SubCell"/>
</dbReference>
<keyword evidence="5 6" id="KW-0472">Membrane</keyword>
<feature type="transmembrane region" description="Helical" evidence="8">
    <location>
        <begin position="129"/>
        <end position="152"/>
    </location>
</feature>
<feature type="domain" description="TLC" evidence="9">
    <location>
        <begin position="164"/>
        <end position="412"/>
    </location>
</feature>
<dbReference type="GO" id="GO:0050291">
    <property type="term" value="F:sphingosine N-acyltransferase activity"/>
    <property type="evidence" value="ECO:0007669"/>
    <property type="project" value="InterPro"/>
</dbReference>
<feature type="compositionally biased region" description="Basic and acidic residues" evidence="7">
    <location>
        <begin position="434"/>
        <end position="463"/>
    </location>
</feature>
<dbReference type="Proteomes" id="UP000016931">
    <property type="component" value="Unassembled WGS sequence"/>
</dbReference>
<evidence type="ECO:0000256" key="1">
    <source>
        <dbReference type="ARBA" id="ARBA00004141"/>
    </source>
</evidence>
<organism evidence="10 11">
    <name type="scientific">Sphaerulina musiva (strain SO2202)</name>
    <name type="common">Poplar stem canker fungus</name>
    <name type="synonym">Septoria musiva</name>
    <dbReference type="NCBI Taxonomy" id="692275"/>
    <lineage>
        <taxon>Eukaryota</taxon>
        <taxon>Fungi</taxon>
        <taxon>Dikarya</taxon>
        <taxon>Ascomycota</taxon>
        <taxon>Pezizomycotina</taxon>
        <taxon>Dothideomycetes</taxon>
        <taxon>Dothideomycetidae</taxon>
        <taxon>Mycosphaerellales</taxon>
        <taxon>Mycosphaerellaceae</taxon>
        <taxon>Sphaerulina</taxon>
    </lineage>
</organism>
<dbReference type="eggNOG" id="KOG1607">
    <property type="taxonomic scope" value="Eukaryota"/>
</dbReference>
<dbReference type="InterPro" id="IPR006634">
    <property type="entry name" value="TLC-dom"/>
</dbReference>
<comment type="subcellular location">
    <subcellularLocation>
        <location evidence="1">Membrane</location>
        <topology evidence="1">Multi-pass membrane protein</topology>
    </subcellularLocation>
</comment>
<keyword evidence="11" id="KW-1185">Reference proteome</keyword>
<feature type="transmembrane region" description="Helical" evidence="8">
    <location>
        <begin position="306"/>
        <end position="330"/>
    </location>
</feature>
<dbReference type="InterPro" id="IPR016439">
    <property type="entry name" value="Lag1/Lac1-like"/>
</dbReference>
<evidence type="ECO:0000256" key="5">
    <source>
        <dbReference type="ARBA" id="ARBA00023136"/>
    </source>
</evidence>
<dbReference type="PROSITE" id="PS50922">
    <property type="entry name" value="TLC"/>
    <property type="match status" value="1"/>
</dbReference>
<proteinExistence type="inferred from homology"/>
<evidence type="ECO:0000256" key="3">
    <source>
        <dbReference type="ARBA" id="ARBA00022692"/>
    </source>
</evidence>
<gene>
    <name evidence="10" type="ORF">SEPMUDRAFT_150616</name>
</gene>
<evidence type="ECO:0000313" key="10">
    <source>
        <dbReference type="EMBL" id="EMF10541.1"/>
    </source>
</evidence>
<feature type="transmembrane region" description="Helical" evidence="8">
    <location>
        <begin position="383"/>
        <end position="404"/>
    </location>
</feature>
<keyword evidence="4 8" id="KW-1133">Transmembrane helix</keyword>
<sequence length="524" mass="58930">MMSRPLEAGTSTLYGSYAELNHNHNHTTAPSQNGWNIDDVSVCASPGDLASSASKRRKTWTPVPDNESLGSALRKAVMEHQLGLSLNFVLLLGMTYMLFPSLRDNIKACFMLSYATEVPGQYGQGLRDMYLVASFVIYFTGFRAFMLDYVLMPTAAACGIGRRKGRVRFAEQAYMLVYYAVYWFWGLAVFVKDTPSGITTANELLISLWRDFPRLLMPASIKMYYLTQFAFWIQQIVVIHLEERRKDHYQMLTHHFVTVGLIGGSYGYRQWRVGNAFLVCMDVVDLILPLAKILRYMNMQTACDCTFGIFVVTWIAARHVCYVAICWSIYAHVNVVTMPYGVYSTITGQRLSPDGGNVVLENLLQPMLRPHAKTFAFNGNIRWSFLGLLAALQVITLAWLVMIMKVVIRVIRGQGADDTRSDDEGEDEDVDPIPPHHSDRGVPIDADKPRFIEVETTTEEHSWPSRKVAANGKRKSKGISSGLKLGEHKEILNRIGCLSEEQLAREREARNGSTSPRPASAGLR</sequence>
<feature type="region of interest" description="Disordered" evidence="7">
    <location>
        <begin position="504"/>
        <end position="524"/>
    </location>
</feature>
<feature type="transmembrane region" description="Helical" evidence="8">
    <location>
        <begin position="82"/>
        <end position="99"/>
    </location>
</feature>
<evidence type="ECO:0000256" key="4">
    <source>
        <dbReference type="ARBA" id="ARBA00022989"/>
    </source>
</evidence>
<dbReference type="OMA" id="KFFHLSY"/>
<dbReference type="OrthoDB" id="537032at2759"/>
<evidence type="ECO:0000313" key="11">
    <source>
        <dbReference type="Proteomes" id="UP000016931"/>
    </source>
</evidence>
<dbReference type="GeneID" id="27903428"/>
<feature type="transmembrane region" description="Helical" evidence="8">
    <location>
        <begin position="173"/>
        <end position="191"/>
    </location>
</feature>
<dbReference type="EMBL" id="KB456267">
    <property type="protein sequence ID" value="EMF10541.1"/>
    <property type="molecule type" value="Genomic_DNA"/>
</dbReference>
<dbReference type="Pfam" id="PF03798">
    <property type="entry name" value="TRAM_LAG1_CLN8"/>
    <property type="match status" value="1"/>
</dbReference>
<dbReference type="HOGENOM" id="CLU_028277_2_2_1"/>
<feature type="compositionally biased region" description="Acidic residues" evidence="7">
    <location>
        <begin position="420"/>
        <end position="431"/>
    </location>
</feature>
<accession>N1QE24</accession>
<dbReference type="RefSeq" id="XP_016758662.1">
    <property type="nucleotide sequence ID" value="XM_016906291.1"/>
</dbReference>
<reference evidence="10 11" key="1">
    <citation type="journal article" date="2012" name="PLoS Pathog.">
        <title>Diverse lifestyles and strategies of plant pathogenesis encoded in the genomes of eighteen Dothideomycetes fungi.</title>
        <authorList>
            <person name="Ohm R.A."/>
            <person name="Feau N."/>
            <person name="Henrissat B."/>
            <person name="Schoch C.L."/>
            <person name="Horwitz B.A."/>
            <person name="Barry K.W."/>
            <person name="Condon B.J."/>
            <person name="Copeland A.C."/>
            <person name="Dhillon B."/>
            <person name="Glaser F."/>
            <person name="Hesse C.N."/>
            <person name="Kosti I."/>
            <person name="LaButti K."/>
            <person name="Lindquist E.A."/>
            <person name="Lucas S."/>
            <person name="Salamov A.A."/>
            <person name="Bradshaw R.E."/>
            <person name="Ciuffetti L."/>
            <person name="Hamelin R.C."/>
            <person name="Kema G.H.J."/>
            <person name="Lawrence C."/>
            <person name="Scott J.A."/>
            <person name="Spatafora J.W."/>
            <person name="Turgeon B.G."/>
            <person name="de Wit P.J.G.M."/>
            <person name="Zhong S."/>
            <person name="Goodwin S.B."/>
            <person name="Grigoriev I.V."/>
        </authorList>
    </citation>
    <scope>NUCLEOTIDE SEQUENCE [LARGE SCALE GENOMIC DNA]</scope>
    <source>
        <strain evidence="10 11">SO2202</strain>
    </source>
</reference>
<feature type="transmembrane region" description="Helical" evidence="8">
    <location>
        <begin position="223"/>
        <end position="239"/>
    </location>
</feature>
<name>N1QE24_SPHMS</name>
<dbReference type="PANTHER" id="PTHR12560:SF0">
    <property type="entry name" value="LD18904P"/>
    <property type="match status" value="1"/>
</dbReference>
<comment type="similarity">
    <text evidence="2">Belongs to the sphingosine N-acyltransferase family.</text>
</comment>
<evidence type="ECO:0000256" key="6">
    <source>
        <dbReference type="PROSITE-ProRule" id="PRU00205"/>
    </source>
</evidence>